<keyword evidence="3" id="KW-1185">Reference proteome</keyword>
<keyword evidence="1" id="KW-0812">Transmembrane</keyword>
<feature type="transmembrane region" description="Helical" evidence="1">
    <location>
        <begin position="190"/>
        <end position="214"/>
    </location>
</feature>
<feature type="transmembrane region" description="Helical" evidence="1">
    <location>
        <begin position="135"/>
        <end position="156"/>
    </location>
</feature>
<dbReference type="Proteomes" id="UP000054166">
    <property type="component" value="Unassembled WGS sequence"/>
</dbReference>
<gene>
    <name evidence="2" type="ORF">PILCRDRAFT_86655</name>
</gene>
<dbReference type="EMBL" id="KN832983">
    <property type="protein sequence ID" value="KIM85915.1"/>
    <property type="molecule type" value="Genomic_DNA"/>
</dbReference>
<feature type="transmembrane region" description="Helical" evidence="1">
    <location>
        <begin position="316"/>
        <end position="336"/>
    </location>
</feature>
<evidence type="ECO:0000313" key="2">
    <source>
        <dbReference type="EMBL" id="KIM85915.1"/>
    </source>
</evidence>
<reference evidence="2 3" key="1">
    <citation type="submission" date="2014-04" db="EMBL/GenBank/DDBJ databases">
        <authorList>
            <consortium name="DOE Joint Genome Institute"/>
            <person name="Kuo A."/>
            <person name="Tarkka M."/>
            <person name="Buscot F."/>
            <person name="Kohler A."/>
            <person name="Nagy L.G."/>
            <person name="Floudas D."/>
            <person name="Copeland A."/>
            <person name="Barry K.W."/>
            <person name="Cichocki N."/>
            <person name="Veneault-Fourrey C."/>
            <person name="LaButti K."/>
            <person name="Lindquist E.A."/>
            <person name="Lipzen A."/>
            <person name="Lundell T."/>
            <person name="Morin E."/>
            <person name="Murat C."/>
            <person name="Sun H."/>
            <person name="Tunlid A."/>
            <person name="Henrissat B."/>
            <person name="Grigoriev I.V."/>
            <person name="Hibbett D.S."/>
            <person name="Martin F."/>
            <person name="Nordberg H.P."/>
            <person name="Cantor M.N."/>
            <person name="Hua S.X."/>
        </authorList>
    </citation>
    <scope>NUCLEOTIDE SEQUENCE [LARGE SCALE GENOMIC DNA]</scope>
    <source>
        <strain evidence="2 3">F 1598</strain>
    </source>
</reference>
<accession>A0A0C3FPC8</accession>
<sequence>MTWTVNVDRSLVILPLFFTYVFGSFASLRVWLAVQKIPPVTKAEVNEEIPPGDHDTKRWLVRLMSYPTVLFALGYIVSGDSSSRYTLIFWGLIVVSLVFVTAVCLMDVFGLRRSVHRNPGGTLYIRLRFLDHPGAWRRLGFGVMVLTCMVLPVVTLWYNSDVGASIMVFALLYAFQAINNPRTMSMRQIIIAAIVIEAHKILLLYFASLLAIIFSTVKTDRASIQQLYEHFTAYCGNFANWFYVPCMGLPLSFITSMSLRLDFANHIARVQLYQDHSADLMMLEEVSAPEEKSPMKQLTAGIVIPSSIPVAFDCPYFLSTLLTWIFTNTAIMQLLAHGWLPDFGRFVYALYVLLCALPMAVLSVVGVSLVRGEARHMWTYKEHWNLEPVEEKPVRISEKVRELIDLKEEHV</sequence>
<reference evidence="3" key="2">
    <citation type="submission" date="2015-01" db="EMBL/GenBank/DDBJ databases">
        <title>Evolutionary Origins and Diversification of the Mycorrhizal Mutualists.</title>
        <authorList>
            <consortium name="DOE Joint Genome Institute"/>
            <consortium name="Mycorrhizal Genomics Consortium"/>
            <person name="Kohler A."/>
            <person name="Kuo A."/>
            <person name="Nagy L.G."/>
            <person name="Floudas D."/>
            <person name="Copeland A."/>
            <person name="Barry K.W."/>
            <person name="Cichocki N."/>
            <person name="Veneault-Fourrey C."/>
            <person name="LaButti K."/>
            <person name="Lindquist E.A."/>
            <person name="Lipzen A."/>
            <person name="Lundell T."/>
            <person name="Morin E."/>
            <person name="Murat C."/>
            <person name="Riley R."/>
            <person name="Ohm R."/>
            <person name="Sun H."/>
            <person name="Tunlid A."/>
            <person name="Henrissat B."/>
            <person name="Grigoriev I.V."/>
            <person name="Hibbett D.S."/>
            <person name="Martin F."/>
        </authorList>
    </citation>
    <scope>NUCLEOTIDE SEQUENCE [LARGE SCALE GENOMIC DNA]</scope>
    <source>
        <strain evidence="3">F 1598</strain>
    </source>
</reference>
<feature type="transmembrane region" description="Helical" evidence="1">
    <location>
        <begin position="162"/>
        <end position="178"/>
    </location>
</feature>
<evidence type="ECO:0000256" key="1">
    <source>
        <dbReference type="SAM" id="Phobius"/>
    </source>
</evidence>
<proteinExistence type="predicted"/>
<feature type="transmembrane region" description="Helical" evidence="1">
    <location>
        <begin position="59"/>
        <end position="76"/>
    </location>
</feature>
<keyword evidence="1" id="KW-0472">Membrane</keyword>
<dbReference type="OrthoDB" id="10555910at2759"/>
<protein>
    <submittedName>
        <fullName evidence="2">Uncharacterized protein</fullName>
    </submittedName>
</protein>
<feature type="transmembrane region" description="Helical" evidence="1">
    <location>
        <begin position="348"/>
        <end position="370"/>
    </location>
</feature>
<feature type="transmembrane region" description="Helical" evidence="1">
    <location>
        <begin position="241"/>
        <end position="259"/>
    </location>
</feature>
<keyword evidence="1" id="KW-1133">Transmembrane helix</keyword>
<dbReference type="HOGENOM" id="CLU_669233_0_0_1"/>
<feature type="transmembrane region" description="Helical" evidence="1">
    <location>
        <begin position="88"/>
        <end position="109"/>
    </location>
</feature>
<evidence type="ECO:0000313" key="3">
    <source>
        <dbReference type="Proteomes" id="UP000054166"/>
    </source>
</evidence>
<dbReference type="InParanoid" id="A0A0C3FPC8"/>
<organism evidence="2 3">
    <name type="scientific">Piloderma croceum (strain F 1598)</name>
    <dbReference type="NCBI Taxonomy" id="765440"/>
    <lineage>
        <taxon>Eukaryota</taxon>
        <taxon>Fungi</taxon>
        <taxon>Dikarya</taxon>
        <taxon>Basidiomycota</taxon>
        <taxon>Agaricomycotina</taxon>
        <taxon>Agaricomycetes</taxon>
        <taxon>Agaricomycetidae</taxon>
        <taxon>Atheliales</taxon>
        <taxon>Atheliaceae</taxon>
        <taxon>Piloderma</taxon>
    </lineage>
</organism>
<feature type="transmembrane region" description="Helical" evidence="1">
    <location>
        <begin position="12"/>
        <end position="32"/>
    </location>
</feature>
<dbReference type="AlphaFoldDB" id="A0A0C3FPC8"/>
<name>A0A0C3FPC8_PILCF</name>